<organism evidence="1 2">
    <name type="scientific">Faucicola osloensis</name>
    <name type="common">Moraxella osloensis</name>
    <dbReference type="NCBI Taxonomy" id="34062"/>
    <lineage>
        <taxon>Bacteria</taxon>
        <taxon>Pseudomonadati</taxon>
        <taxon>Pseudomonadota</taxon>
        <taxon>Gammaproteobacteria</taxon>
        <taxon>Moraxellales</taxon>
        <taxon>Moraxellaceae</taxon>
        <taxon>Faucicola</taxon>
    </lineage>
</organism>
<dbReference type="Proteomes" id="UP000234914">
    <property type="component" value="Unassembled WGS sequence"/>
</dbReference>
<dbReference type="PIRSF" id="PIRSF028162">
    <property type="entry name" value="BcbE_prd"/>
    <property type="match status" value="1"/>
</dbReference>
<dbReference type="SUPFAM" id="SSF53448">
    <property type="entry name" value="Nucleotide-diphospho-sugar transferases"/>
    <property type="match status" value="1"/>
</dbReference>
<dbReference type="AlphaFoldDB" id="A0A2I1RGY2"/>
<accession>A0A2I1RGY2</accession>
<comment type="caution">
    <text evidence="1">The sequence shown here is derived from an EMBL/GenBank/DDBJ whole genome shotgun (WGS) entry which is preliminary data.</text>
</comment>
<dbReference type="InterPro" id="IPR016873">
    <property type="entry name" value="Caps_polysacc_synth_BcbE_prd"/>
</dbReference>
<sequence>MFVIPMAGLSSRFFKAGFEVPKYQLSIADTIVFDLAIKSFERYFSTDLFLLIVRDVYDTPRFVAERLTRLGVRNFMIHTLDGETAGQAETVALGLGLGLGLELGNASIDGDEPIYIFNIDTFRYGFEKPDWVESVDGYLEVFEGEGDHWSFIAVDDDDRVIKTTEKQRISNLCSDGLYYFKSKQQYLSLFQQAITQQLTVNNEYYIAPMYNLLIAQGGKVGYVKITEDDIDFCGTPDEYQALKAQGLKTDV</sequence>
<protein>
    <submittedName>
        <fullName evidence="1">Capsular biosynthesis protein</fullName>
    </submittedName>
</protein>
<gene>
    <name evidence="1" type="ORF">CYJ96_08310</name>
</gene>
<dbReference type="RefSeq" id="WP_101964650.1">
    <property type="nucleotide sequence ID" value="NZ_PKJS01000010.1"/>
</dbReference>
<reference evidence="1 2" key="1">
    <citation type="submission" date="2017-12" db="EMBL/GenBank/DDBJ databases">
        <title>Phylogenetic diversity of female urinary microbiome.</title>
        <authorList>
            <person name="Thomas-White K."/>
            <person name="Wolfe A.J."/>
        </authorList>
    </citation>
    <scope>NUCLEOTIDE SEQUENCE [LARGE SCALE GENOMIC DNA]</scope>
    <source>
        <strain evidence="1 2">UMB0416</strain>
    </source>
</reference>
<evidence type="ECO:0000313" key="1">
    <source>
        <dbReference type="EMBL" id="PKZ68383.1"/>
    </source>
</evidence>
<dbReference type="CDD" id="cd04183">
    <property type="entry name" value="GT2_BcE_like"/>
    <property type="match status" value="1"/>
</dbReference>
<proteinExistence type="predicted"/>
<name>A0A2I1RGY2_FAUOS</name>
<dbReference type="InterPro" id="IPR029044">
    <property type="entry name" value="Nucleotide-diphossugar_trans"/>
</dbReference>
<dbReference type="EMBL" id="PKJS01000010">
    <property type="protein sequence ID" value="PKZ68383.1"/>
    <property type="molecule type" value="Genomic_DNA"/>
</dbReference>
<dbReference type="Gene3D" id="3.90.550.10">
    <property type="entry name" value="Spore Coat Polysaccharide Biosynthesis Protein SpsA, Chain A"/>
    <property type="match status" value="1"/>
</dbReference>
<evidence type="ECO:0000313" key="2">
    <source>
        <dbReference type="Proteomes" id="UP000234914"/>
    </source>
</evidence>